<comment type="function">
    <text evidence="1">Could be involved in insertion of integral membrane proteins into the membrane.</text>
</comment>
<name>A0A1X7PDE0_9MICO</name>
<dbReference type="NCBIfam" id="TIGR00278">
    <property type="entry name" value="membrane protein insertion efficiency factor YidD"/>
    <property type="match status" value="1"/>
</dbReference>
<comment type="subcellular location">
    <subcellularLocation>
        <location evidence="1">Cell membrane</location>
        <topology evidence="1">Peripheral membrane protein</topology>
        <orientation evidence="1">Cytoplasmic side</orientation>
    </subcellularLocation>
</comment>
<dbReference type="Proteomes" id="UP000193711">
    <property type="component" value="Unassembled WGS sequence"/>
</dbReference>
<keyword evidence="1" id="KW-0472">Membrane</keyword>
<protein>
    <recommendedName>
        <fullName evidence="1">Putative membrane protein insertion efficiency factor</fullName>
    </recommendedName>
</protein>
<proteinExistence type="inferred from homology"/>
<dbReference type="PANTHER" id="PTHR33383">
    <property type="entry name" value="MEMBRANE PROTEIN INSERTION EFFICIENCY FACTOR-RELATED"/>
    <property type="match status" value="1"/>
</dbReference>
<dbReference type="Pfam" id="PF01809">
    <property type="entry name" value="YidD"/>
    <property type="match status" value="1"/>
</dbReference>
<sequence length="124" mass="13555">MSSVTLDAASRIPSWLVRIGWGILLLPRNVGVLLLRVYRAVVSPLYGDVCRYYPSCSAYALQAVQLHGLVLGSVLAARRLLRCHPWAAGGVDDVPTSIPLHRPASGRSRFAVTRFGFVVSPRKD</sequence>
<dbReference type="InterPro" id="IPR002696">
    <property type="entry name" value="Membr_insert_effic_factor_YidD"/>
</dbReference>
<reference evidence="3" key="1">
    <citation type="submission" date="2017-04" db="EMBL/GenBank/DDBJ databases">
        <authorList>
            <person name="Varghese N."/>
            <person name="Submissions S."/>
        </authorList>
    </citation>
    <scope>NUCLEOTIDE SEQUENCE [LARGE SCALE GENOMIC DNA]</scope>
    <source>
        <strain evidence="3">VKM Ac-2121</strain>
    </source>
</reference>
<dbReference type="GO" id="GO:0005886">
    <property type="term" value="C:plasma membrane"/>
    <property type="evidence" value="ECO:0007669"/>
    <property type="project" value="UniProtKB-SubCell"/>
</dbReference>
<evidence type="ECO:0000256" key="1">
    <source>
        <dbReference type="HAMAP-Rule" id="MF_00386"/>
    </source>
</evidence>
<dbReference type="OrthoDB" id="9801753at2"/>
<keyword evidence="3" id="KW-1185">Reference proteome</keyword>
<evidence type="ECO:0000313" key="2">
    <source>
        <dbReference type="EMBL" id="SMH49161.1"/>
    </source>
</evidence>
<evidence type="ECO:0000313" key="3">
    <source>
        <dbReference type="Proteomes" id="UP000193711"/>
    </source>
</evidence>
<accession>A0A1X7PDE0</accession>
<organism evidence="2 3">
    <name type="scientific">Rathayibacter oskolensis</name>
    <dbReference type="NCBI Taxonomy" id="1891671"/>
    <lineage>
        <taxon>Bacteria</taxon>
        <taxon>Bacillati</taxon>
        <taxon>Actinomycetota</taxon>
        <taxon>Actinomycetes</taxon>
        <taxon>Micrococcales</taxon>
        <taxon>Microbacteriaceae</taxon>
        <taxon>Rathayibacter</taxon>
    </lineage>
</organism>
<dbReference type="STRING" id="1891671.SAMN06295885_3234"/>
<dbReference type="SMART" id="SM01234">
    <property type="entry name" value="Haemolytic"/>
    <property type="match status" value="1"/>
</dbReference>
<dbReference type="PANTHER" id="PTHR33383:SF1">
    <property type="entry name" value="MEMBRANE PROTEIN INSERTION EFFICIENCY FACTOR-RELATED"/>
    <property type="match status" value="1"/>
</dbReference>
<comment type="similarity">
    <text evidence="1">Belongs to the UPF0161 family.</text>
</comment>
<dbReference type="HAMAP" id="MF_00386">
    <property type="entry name" value="UPF0161_YidD"/>
    <property type="match status" value="1"/>
</dbReference>
<dbReference type="EMBL" id="FXBM01000003">
    <property type="protein sequence ID" value="SMH49161.1"/>
    <property type="molecule type" value="Genomic_DNA"/>
</dbReference>
<dbReference type="AlphaFoldDB" id="A0A1X7PDE0"/>
<keyword evidence="1" id="KW-1003">Cell membrane</keyword>
<gene>
    <name evidence="2" type="ORF">SAMN06295885_3234</name>
</gene>